<evidence type="ECO:0000313" key="11">
    <source>
        <dbReference type="Proteomes" id="UP000004386"/>
    </source>
</evidence>
<keyword evidence="8" id="KW-0175">Coiled coil</keyword>
<dbReference type="PROSITE" id="PS00687">
    <property type="entry name" value="ALDEHYDE_DEHYDR_GLU"/>
    <property type="match status" value="1"/>
</dbReference>
<dbReference type="Pfam" id="PF00171">
    <property type="entry name" value="Aldedh"/>
    <property type="match status" value="1"/>
</dbReference>
<evidence type="ECO:0000256" key="7">
    <source>
        <dbReference type="RuleBase" id="RU003345"/>
    </source>
</evidence>
<dbReference type="EMBL" id="ACQA01000001">
    <property type="protein sequence ID" value="EEQ96513.1"/>
    <property type="molecule type" value="Genomic_DNA"/>
</dbReference>
<dbReference type="Gene3D" id="3.40.605.10">
    <property type="entry name" value="Aldehyde Dehydrogenase, Chain A, domain 1"/>
    <property type="match status" value="1"/>
</dbReference>
<dbReference type="InterPro" id="IPR016161">
    <property type="entry name" value="Ald_DH/histidinol_DH"/>
</dbReference>
<dbReference type="InterPro" id="IPR012394">
    <property type="entry name" value="Aldehyde_DH_NAD(P)"/>
</dbReference>
<dbReference type="CDD" id="cd07133">
    <property type="entry name" value="ALDH_CALDH_CalB"/>
    <property type="match status" value="1"/>
</dbReference>
<evidence type="ECO:0000256" key="1">
    <source>
        <dbReference type="ARBA" id="ARBA00009986"/>
    </source>
</evidence>
<feature type="domain" description="Aldehyde dehydrogenase" evidence="9">
    <location>
        <begin position="41"/>
        <end position="447"/>
    </location>
</feature>
<organism evidence="10 11">
    <name type="scientific">Brucella intermedia LMG 3301</name>
    <dbReference type="NCBI Taxonomy" id="641118"/>
    <lineage>
        <taxon>Bacteria</taxon>
        <taxon>Pseudomonadati</taxon>
        <taxon>Pseudomonadota</taxon>
        <taxon>Alphaproteobacteria</taxon>
        <taxon>Hyphomicrobiales</taxon>
        <taxon>Brucellaceae</taxon>
        <taxon>Brucella/Ochrobactrum group</taxon>
        <taxon>Brucella</taxon>
    </lineage>
</organism>
<reference evidence="10 11" key="1">
    <citation type="submission" date="2009-05" db="EMBL/GenBank/DDBJ databases">
        <authorList>
            <person name="Setubal J.C."/>
            <person name="Boyle S."/>
            <person name="Crasta O.R."/>
            <person name="Gillespie J.J."/>
            <person name="Kenyon R.W."/>
            <person name="Lu J."/>
            <person name="Mane S."/>
            <person name="Nagrani S."/>
            <person name="Shallom J.M."/>
            <person name="Shallom S."/>
            <person name="Shukla M."/>
            <person name="Snyder E.E."/>
            <person name="Sobral B.W."/>
            <person name="Wattam A.R."/>
            <person name="Will R."/>
            <person name="Williams K."/>
            <person name="Yoo H."/>
            <person name="Munk C."/>
            <person name="Tapia R."/>
            <person name="Green L."/>
            <person name="Rogers Y."/>
            <person name="Detter J.C."/>
            <person name="Bruce D."/>
            <person name="Brettin T.S."/>
            <person name="Tsolis R."/>
        </authorList>
    </citation>
    <scope>NUCLEOTIDE SEQUENCE [LARGE SCALE GENOMIC DNA]</scope>
    <source>
        <strain evidence="10 11">LMG 3301</strain>
    </source>
</reference>
<dbReference type="PANTHER" id="PTHR43570:SF20">
    <property type="entry name" value="ALDEHYDE DEHYDROGENASE ALDX-RELATED"/>
    <property type="match status" value="1"/>
</dbReference>
<evidence type="ECO:0000313" key="10">
    <source>
        <dbReference type="EMBL" id="EEQ96513.1"/>
    </source>
</evidence>
<protein>
    <recommendedName>
        <fullName evidence="4">Aldehyde dehydrogenase</fullName>
    </recommendedName>
</protein>
<dbReference type="GO" id="GO:0006081">
    <property type="term" value="P:aldehyde metabolic process"/>
    <property type="evidence" value="ECO:0007669"/>
    <property type="project" value="InterPro"/>
</dbReference>
<accession>C4WGN5</accession>
<dbReference type="InterPro" id="IPR015590">
    <property type="entry name" value="Aldehyde_DH_dom"/>
</dbReference>
<dbReference type="GO" id="GO:0004029">
    <property type="term" value="F:aldehyde dehydrogenase (NAD+) activity"/>
    <property type="evidence" value="ECO:0007669"/>
    <property type="project" value="TreeGrafter"/>
</dbReference>
<comment type="similarity">
    <text evidence="1 4 7">Belongs to the aldehyde dehydrogenase family.</text>
</comment>
<feature type="active site" evidence="5 6">
    <location>
        <position position="229"/>
    </location>
</feature>
<dbReference type="InterPro" id="IPR016162">
    <property type="entry name" value="Ald_DH_N"/>
</dbReference>
<keyword evidence="2 4" id="KW-0560">Oxidoreductase</keyword>
<feature type="active site" evidence="5">
    <location>
        <position position="263"/>
    </location>
</feature>
<dbReference type="Gene3D" id="3.40.309.10">
    <property type="entry name" value="Aldehyde Dehydrogenase, Chain A, domain 2"/>
    <property type="match status" value="1"/>
</dbReference>
<dbReference type="AlphaFoldDB" id="C4WGN5"/>
<dbReference type="PROSITE" id="PS00070">
    <property type="entry name" value="ALDEHYDE_DEHYDR_CYS"/>
    <property type="match status" value="1"/>
</dbReference>
<dbReference type="PANTHER" id="PTHR43570">
    <property type="entry name" value="ALDEHYDE DEHYDROGENASE"/>
    <property type="match status" value="1"/>
</dbReference>
<dbReference type="SUPFAM" id="SSF53720">
    <property type="entry name" value="ALDH-like"/>
    <property type="match status" value="1"/>
</dbReference>
<dbReference type="InterPro" id="IPR016160">
    <property type="entry name" value="Ald_DH_CS_CYS"/>
</dbReference>
<name>C4WGN5_9HYPH</name>
<evidence type="ECO:0000256" key="4">
    <source>
        <dbReference type="PIRNR" id="PIRNR036492"/>
    </source>
</evidence>
<dbReference type="GO" id="GO:0005737">
    <property type="term" value="C:cytoplasm"/>
    <property type="evidence" value="ECO:0007669"/>
    <property type="project" value="TreeGrafter"/>
</dbReference>
<proteinExistence type="inferred from homology"/>
<evidence type="ECO:0000256" key="5">
    <source>
        <dbReference type="PIRSR" id="PIRSR036492-1"/>
    </source>
</evidence>
<feature type="coiled-coil region" evidence="8">
    <location>
        <begin position="38"/>
        <end position="68"/>
    </location>
</feature>
<dbReference type="Proteomes" id="UP000004386">
    <property type="component" value="Unassembled WGS sequence"/>
</dbReference>
<sequence>MPRNFSLHARPRILPMAAEEQMLQLPFERLRHAWLESRPACEQRLDDLKRLRERLEARLDEMAKAISADFGNRSLQETLLGEASVVFAEIDDALHNLKRWMKPKRRKAGWKMWPAKAEIRYVPLGVVGIIAPWNYPVNLALAPLVAAIAAGNHVFLKPSEHTPRTAQFLQSLLGEVFPEDRVAVALGDAALSAQFASLPFDHLFFTGSTTVGRKIMAAAAPNLTPVTLELGGKSPAIVSENANIKRAARAIATGKFFNAGQTCIAPDYVLIHHSQRDEFVNLLRAEMQARYSGSPAEKDRTTIINEAQEARLAKLLTDAASKSESVIELLPGSGQPRLMPPALVLEPDPDSAIMQEEIFGPLLPIISYRLLDDAIGFVLKLDRPLALYCFSDNTAEIEMMLSRIVAGGVCVNDTLYHFACSNLPFGGVGASGMGQYHGHDGFLTFSKAMPVLTKYAPAPSDLIKPPYTGLTDRLIRFIAR</sequence>
<evidence type="ECO:0000256" key="6">
    <source>
        <dbReference type="PROSITE-ProRule" id="PRU10007"/>
    </source>
</evidence>
<comment type="caution">
    <text evidence="10">The sequence shown here is derived from an EMBL/GenBank/DDBJ whole genome shotgun (WGS) entry which is preliminary data.</text>
</comment>
<dbReference type="HOGENOM" id="CLU_005391_3_6_5"/>
<keyword evidence="3" id="KW-0520">NAD</keyword>
<dbReference type="InterPro" id="IPR029510">
    <property type="entry name" value="Ald_DH_CS_GLU"/>
</dbReference>
<evidence type="ECO:0000256" key="2">
    <source>
        <dbReference type="ARBA" id="ARBA00023002"/>
    </source>
</evidence>
<gene>
    <name evidence="10" type="ORF">OINT_1001950</name>
</gene>
<dbReference type="PIRSF" id="PIRSF036492">
    <property type="entry name" value="ALDH"/>
    <property type="match status" value="1"/>
</dbReference>
<evidence type="ECO:0000259" key="9">
    <source>
        <dbReference type="Pfam" id="PF00171"/>
    </source>
</evidence>
<evidence type="ECO:0000256" key="3">
    <source>
        <dbReference type="ARBA" id="ARBA00023027"/>
    </source>
</evidence>
<dbReference type="InterPro" id="IPR016163">
    <property type="entry name" value="Ald_DH_C"/>
</dbReference>
<evidence type="ECO:0000256" key="8">
    <source>
        <dbReference type="SAM" id="Coils"/>
    </source>
</evidence>